<feature type="non-terminal residue" evidence="1">
    <location>
        <position position="393"/>
    </location>
</feature>
<dbReference type="AlphaFoldDB" id="A0A0F8Y3F7"/>
<dbReference type="EMBL" id="LAZR01055640">
    <property type="protein sequence ID" value="KKK75922.1"/>
    <property type="molecule type" value="Genomic_DNA"/>
</dbReference>
<name>A0A0F8Y3F7_9ZZZZ</name>
<evidence type="ECO:0000313" key="1">
    <source>
        <dbReference type="EMBL" id="KKK75922.1"/>
    </source>
</evidence>
<comment type="caution">
    <text evidence="1">The sequence shown here is derived from an EMBL/GenBank/DDBJ whole genome shotgun (WGS) entry which is preliminary data.</text>
</comment>
<proteinExistence type="predicted"/>
<accession>A0A0F8Y3F7</accession>
<sequence length="393" mass="43811">GTSDGAASMSDIPIDAASDAVSDDDILYIGLAYNKDTRVESEDPDDYIWGDVSETQVDAQGQYTWVKYADTPYTGISDDPLGKAWMGLSFNNASSTESTDYADYRWHKVLENDGGDGIPVAGSLLWTWVKYSQYSNGRVDGLSNGDVSMVDDPTVLTTYIGIAYNKTTHIETDVPEDYTWSLLSDDILQPDGTLYTWLKYATTLSPPSGMRDIPDETSRYIGLAYDKTLLESEDILEDDPDSLKYETYQWSSMYMGANGGDTVIVNHNAPKYTWIKFSPWFNGIDSETGLADMDDTIQSDTEHIGIGVNKDFPESETSLSDEPTQYEWTPKGNDIVITIDGKTYYIWDKWSEWYNGWEDGIAGGTADMHDIPLTTDLHVGLSHYRLVDEASDT</sequence>
<protein>
    <submittedName>
        <fullName evidence="1">Uncharacterized protein</fullName>
    </submittedName>
</protein>
<gene>
    <name evidence="1" type="ORF">LCGC14_2868870</name>
</gene>
<organism evidence="1">
    <name type="scientific">marine sediment metagenome</name>
    <dbReference type="NCBI Taxonomy" id="412755"/>
    <lineage>
        <taxon>unclassified sequences</taxon>
        <taxon>metagenomes</taxon>
        <taxon>ecological metagenomes</taxon>
    </lineage>
</organism>
<feature type="non-terminal residue" evidence="1">
    <location>
        <position position="1"/>
    </location>
</feature>
<reference evidence="1" key="1">
    <citation type="journal article" date="2015" name="Nature">
        <title>Complex archaea that bridge the gap between prokaryotes and eukaryotes.</title>
        <authorList>
            <person name="Spang A."/>
            <person name="Saw J.H."/>
            <person name="Jorgensen S.L."/>
            <person name="Zaremba-Niedzwiedzka K."/>
            <person name="Martijn J."/>
            <person name="Lind A.E."/>
            <person name="van Eijk R."/>
            <person name="Schleper C."/>
            <person name="Guy L."/>
            <person name="Ettema T.J."/>
        </authorList>
    </citation>
    <scope>NUCLEOTIDE SEQUENCE</scope>
</reference>